<keyword evidence="3" id="KW-1185">Reference proteome</keyword>
<evidence type="ECO:0000313" key="3">
    <source>
        <dbReference type="Proteomes" id="UP001189429"/>
    </source>
</evidence>
<name>A0ABN9Y7Z0_9DINO</name>
<dbReference type="EMBL" id="CAUYUJ010021894">
    <property type="protein sequence ID" value="CAK0907621.1"/>
    <property type="molecule type" value="Genomic_DNA"/>
</dbReference>
<organism evidence="2 3">
    <name type="scientific">Prorocentrum cordatum</name>
    <dbReference type="NCBI Taxonomy" id="2364126"/>
    <lineage>
        <taxon>Eukaryota</taxon>
        <taxon>Sar</taxon>
        <taxon>Alveolata</taxon>
        <taxon>Dinophyceae</taxon>
        <taxon>Prorocentrales</taxon>
        <taxon>Prorocentraceae</taxon>
        <taxon>Prorocentrum</taxon>
    </lineage>
</organism>
<feature type="region of interest" description="Disordered" evidence="1">
    <location>
        <begin position="1"/>
        <end position="58"/>
    </location>
</feature>
<gene>
    <name evidence="2" type="ORF">PCOR1329_LOCUS82588</name>
</gene>
<evidence type="ECO:0000256" key="1">
    <source>
        <dbReference type="SAM" id="MobiDB-lite"/>
    </source>
</evidence>
<comment type="caution">
    <text evidence="2">The sequence shown here is derived from an EMBL/GenBank/DDBJ whole genome shotgun (WGS) entry which is preliminary data.</text>
</comment>
<accession>A0ABN9Y7Z0</accession>
<protein>
    <submittedName>
        <fullName evidence="2">Uncharacterized protein</fullName>
    </submittedName>
</protein>
<dbReference type="Proteomes" id="UP001189429">
    <property type="component" value="Unassembled WGS sequence"/>
</dbReference>
<feature type="compositionally biased region" description="Low complexity" evidence="1">
    <location>
        <begin position="30"/>
        <end position="45"/>
    </location>
</feature>
<sequence>MAYRDQDNFSGPYGGDVAFRHQPRREDPWSPASAAGGATSSSPGPADEPAEEESSTTLGLVGGLISYMFSDNRCCSMRTKPPDPPKAGGGASLPERPRPADTRETLHDPFRTQPFEEDPRGVAPPGSWRWPEWSLNFKKPCIEVFVIDEDSGEKRWVTAEPHSRVVDKDNHDAYLCAEYAWDGEMYVQDFGPEHVRRRGENRTVMDEIAGRP</sequence>
<evidence type="ECO:0000313" key="2">
    <source>
        <dbReference type="EMBL" id="CAK0907621.1"/>
    </source>
</evidence>
<feature type="region of interest" description="Disordered" evidence="1">
    <location>
        <begin position="75"/>
        <end position="104"/>
    </location>
</feature>
<feature type="compositionally biased region" description="Basic and acidic residues" evidence="1">
    <location>
        <begin position="95"/>
        <end position="104"/>
    </location>
</feature>
<proteinExistence type="predicted"/>
<reference evidence="2" key="1">
    <citation type="submission" date="2023-10" db="EMBL/GenBank/DDBJ databases">
        <authorList>
            <person name="Chen Y."/>
            <person name="Shah S."/>
            <person name="Dougan E. K."/>
            <person name="Thang M."/>
            <person name="Chan C."/>
        </authorList>
    </citation>
    <scope>NUCLEOTIDE SEQUENCE [LARGE SCALE GENOMIC DNA]</scope>
</reference>